<dbReference type="Proteomes" id="UP000002572">
    <property type="component" value="Chromosome"/>
</dbReference>
<dbReference type="InterPro" id="IPR052181">
    <property type="entry name" value="5hmC_binding"/>
</dbReference>
<keyword evidence="3" id="KW-1185">Reference proteome</keyword>
<dbReference type="HOGENOM" id="CLU_041799_2_2_0"/>
<dbReference type="PANTHER" id="PTHR14087:SF7">
    <property type="entry name" value="THYMOCYTE NUCLEAR PROTEIN 1"/>
    <property type="match status" value="1"/>
</dbReference>
<dbReference type="InParanoid" id="E6W7A3"/>
<dbReference type="Gene3D" id="3.10.590.10">
    <property type="entry name" value="ph1033 like domains"/>
    <property type="match status" value="1"/>
</dbReference>
<name>E6W7A3_DESIS</name>
<accession>E6W7A3</accession>
<dbReference type="SUPFAM" id="SSF88697">
    <property type="entry name" value="PUA domain-like"/>
    <property type="match status" value="1"/>
</dbReference>
<feature type="domain" description="EVE" evidence="1">
    <location>
        <begin position="2"/>
        <end position="149"/>
    </location>
</feature>
<dbReference type="eggNOG" id="COG2947">
    <property type="taxonomic scope" value="Bacteria"/>
</dbReference>
<dbReference type="KEGG" id="din:Selin_1537"/>
<dbReference type="STRING" id="653733.Selin_1537"/>
<reference evidence="2 3" key="1">
    <citation type="submission" date="2010-12" db="EMBL/GenBank/DDBJ databases">
        <title>Complete sequence of Desulfurispirillum indicum S5.</title>
        <authorList>
            <consortium name="US DOE Joint Genome Institute"/>
            <person name="Lucas S."/>
            <person name="Copeland A."/>
            <person name="Lapidus A."/>
            <person name="Cheng J.-F."/>
            <person name="Goodwin L."/>
            <person name="Pitluck S."/>
            <person name="Chertkov O."/>
            <person name="Held B."/>
            <person name="Detter J.C."/>
            <person name="Han C."/>
            <person name="Tapia R."/>
            <person name="Land M."/>
            <person name="Hauser L."/>
            <person name="Kyrpides N."/>
            <person name="Ivanova N."/>
            <person name="Mikhailova N."/>
            <person name="Haggblom M."/>
            <person name="Rauschenbach I."/>
            <person name="Bini E."/>
            <person name="Woyke T."/>
        </authorList>
    </citation>
    <scope>NUCLEOTIDE SEQUENCE [LARGE SCALE GENOMIC DNA]</scope>
    <source>
        <strain evidence="3">ATCC BAA-1389 / DSM 22839 / S5</strain>
    </source>
</reference>
<evidence type="ECO:0000313" key="2">
    <source>
        <dbReference type="EMBL" id="ADU66270.1"/>
    </source>
</evidence>
<organism evidence="2 3">
    <name type="scientific">Desulfurispirillum indicum (strain ATCC BAA-1389 / DSM 22839 / S5)</name>
    <dbReference type="NCBI Taxonomy" id="653733"/>
    <lineage>
        <taxon>Bacteria</taxon>
        <taxon>Pseudomonadati</taxon>
        <taxon>Chrysiogenota</taxon>
        <taxon>Chrysiogenia</taxon>
        <taxon>Chrysiogenales</taxon>
        <taxon>Chrysiogenaceae</taxon>
        <taxon>Desulfurispirillum</taxon>
    </lineage>
</organism>
<dbReference type="EMBL" id="CP002432">
    <property type="protein sequence ID" value="ADU66270.1"/>
    <property type="molecule type" value="Genomic_DNA"/>
</dbReference>
<dbReference type="RefSeq" id="WP_013506151.1">
    <property type="nucleotide sequence ID" value="NC_014836.1"/>
</dbReference>
<dbReference type="CDD" id="cd21133">
    <property type="entry name" value="EVE"/>
    <property type="match status" value="1"/>
</dbReference>
<evidence type="ECO:0000259" key="1">
    <source>
        <dbReference type="Pfam" id="PF01878"/>
    </source>
</evidence>
<dbReference type="InterPro" id="IPR047197">
    <property type="entry name" value="THYN1-like_EVE"/>
</dbReference>
<protein>
    <recommendedName>
        <fullName evidence="1">EVE domain-containing protein</fullName>
    </recommendedName>
</protein>
<dbReference type="OrthoDB" id="9791347at2"/>
<gene>
    <name evidence="2" type="ordered locus">Selin_1537</name>
</gene>
<sequence length="152" mass="17220">MAFWLVKTEPHVFAIQDFLRMPDRVSGWDGVRNYQARNNLRAMSLGDEVFLYHSNVKERGIVGLATVVREAYPDETALDPGSASFDPRSDRANPRWYQVDLQLVEIFPRVLELGFLKTVPELASMVLLSKAGQRLSVQPVTGEEFRIIRGLG</sequence>
<dbReference type="PANTHER" id="PTHR14087">
    <property type="entry name" value="THYMOCYTE NUCLEAR PROTEIN 1"/>
    <property type="match status" value="1"/>
</dbReference>
<dbReference type="Pfam" id="PF01878">
    <property type="entry name" value="EVE"/>
    <property type="match status" value="1"/>
</dbReference>
<evidence type="ECO:0000313" key="3">
    <source>
        <dbReference type="Proteomes" id="UP000002572"/>
    </source>
</evidence>
<dbReference type="InterPro" id="IPR015947">
    <property type="entry name" value="PUA-like_sf"/>
</dbReference>
<dbReference type="AlphaFoldDB" id="E6W7A3"/>
<dbReference type="InterPro" id="IPR002740">
    <property type="entry name" value="EVE_domain"/>
</dbReference>
<proteinExistence type="predicted"/>